<feature type="domain" description="NAD(P)-binding" evidence="8">
    <location>
        <begin position="7"/>
        <end position="324"/>
    </location>
</feature>
<evidence type="ECO:0000256" key="5">
    <source>
        <dbReference type="ARBA" id="ARBA00023027"/>
    </source>
</evidence>
<evidence type="ECO:0000256" key="2">
    <source>
        <dbReference type="ARBA" id="ARBA00001911"/>
    </source>
</evidence>
<evidence type="ECO:0000313" key="9">
    <source>
        <dbReference type="EMBL" id="TQV71962.1"/>
    </source>
</evidence>
<dbReference type="NCBIfam" id="TIGR01181">
    <property type="entry name" value="dTDP_gluc_dehyt"/>
    <property type="match status" value="1"/>
</dbReference>
<evidence type="ECO:0000313" key="10">
    <source>
        <dbReference type="Proteomes" id="UP000315252"/>
    </source>
</evidence>
<comment type="catalytic activity">
    <reaction evidence="1 7">
        <text>dTDP-alpha-D-glucose = dTDP-4-dehydro-6-deoxy-alpha-D-glucose + H2O</text>
        <dbReference type="Rhea" id="RHEA:17221"/>
        <dbReference type="ChEBI" id="CHEBI:15377"/>
        <dbReference type="ChEBI" id="CHEBI:57477"/>
        <dbReference type="ChEBI" id="CHEBI:57649"/>
        <dbReference type="EC" id="4.2.1.46"/>
    </reaction>
</comment>
<dbReference type="Gene3D" id="3.90.25.10">
    <property type="entry name" value="UDP-galactose 4-epimerase, domain 1"/>
    <property type="match status" value="1"/>
</dbReference>
<keyword evidence="5" id="KW-0520">NAD</keyword>
<comment type="caution">
    <text evidence="9">The sequence shown here is derived from an EMBL/GenBank/DDBJ whole genome shotgun (WGS) entry which is preliminary data.</text>
</comment>
<dbReference type="Gene3D" id="3.40.50.720">
    <property type="entry name" value="NAD(P)-binding Rossmann-like Domain"/>
    <property type="match status" value="1"/>
</dbReference>
<sequence>MDKGCILVTGGAGFIGSNFVHLALSEGYRVVNLDALTYAGGSFVLNDLLRHPEHRFVNDRIENREVVDIILRQHAPSAIINFAAETHVDRSIDNPGIFVQSNVVGVQNLLDAAVRYQAGLADHESRSFRFLQISTDEVFGSIDGAAATEESPYQPNSPYSASKAAADHLVRAYHTTYGLPSLITVATNNYGPMQFPEKLIPLMILKAVRELPLPVYGDGGNVRDWLYVKDHCRAVLAVLEAGQPGGTYNVAGGNQASNLDVVRKICRSLDRRKVMTGGGSHEELISFVTDRPGHDRRYALDAMKLMTKLDWKPEADFETALEETIDWYLDTPDFWKPIIGSSYDGHRLGLGKPELVELTPARAATG</sequence>
<protein>
    <recommendedName>
        <fullName evidence="4 7">dTDP-glucose 4,6-dehydratase</fullName>
        <ecNumber evidence="4 7">4.2.1.46</ecNumber>
    </recommendedName>
</protein>
<dbReference type="GO" id="GO:0009225">
    <property type="term" value="P:nucleotide-sugar metabolic process"/>
    <property type="evidence" value="ECO:0007669"/>
    <property type="project" value="InterPro"/>
</dbReference>
<name>A0A545T456_9PROT</name>
<dbReference type="CDD" id="cd05246">
    <property type="entry name" value="dTDP_GD_SDR_e"/>
    <property type="match status" value="1"/>
</dbReference>
<evidence type="ECO:0000256" key="7">
    <source>
        <dbReference type="RuleBase" id="RU004473"/>
    </source>
</evidence>
<keyword evidence="6 7" id="KW-0456">Lyase</keyword>
<evidence type="ECO:0000256" key="1">
    <source>
        <dbReference type="ARBA" id="ARBA00001539"/>
    </source>
</evidence>
<dbReference type="OrthoDB" id="9801785at2"/>
<gene>
    <name evidence="9" type="primary">rfbB</name>
    <name evidence="9" type="ORF">FKG95_26305</name>
</gene>
<dbReference type="Proteomes" id="UP000315252">
    <property type="component" value="Unassembled WGS sequence"/>
</dbReference>
<evidence type="ECO:0000256" key="6">
    <source>
        <dbReference type="ARBA" id="ARBA00023239"/>
    </source>
</evidence>
<dbReference type="EMBL" id="VHSH01000013">
    <property type="protein sequence ID" value="TQV71962.1"/>
    <property type="molecule type" value="Genomic_DNA"/>
</dbReference>
<dbReference type="PROSITE" id="PS00061">
    <property type="entry name" value="ADH_SHORT"/>
    <property type="match status" value="1"/>
</dbReference>
<proteinExistence type="inferred from homology"/>
<evidence type="ECO:0000256" key="3">
    <source>
        <dbReference type="ARBA" id="ARBA00008178"/>
    </source>
</evidence>
<dbReference type="RefSeq" id="WP_142899508.1">
    <property type="nucleotide sequence ID" value="NZ_ML660064.1"/>
</dbReference>
<comment type="cofactor">
    <cofactor evidence="2 7">
        <name>NAD(+)</name>
        <dbReference type="ChEBI" id="CHEBI:57540"/>
    </cofactor>
</comment>
<reference evidence="9 10" key="1">
    <citation type="submission" date="2019-06" db="EMBL/GenBank/DDBJ databases">
        <title>Whole genome sequence for Rhodospirillaceae sp. R148.</title>
        <authorList>
            <person name="Wang G."/>
        </authorList>
    </citation>
    <scope>NUCLEOTIDE SEQUENCE [LARGE SCALE GENOMIC DNA]</scope>
    <source>
        <strain evidence="9 10">R148</strain>
    </source>
</reference>
<dbReference type="InterPro" id="IPR036291">
    <property type="entry name" value="NAD(P)-bd_dom_sf"/>
</dbReference>
<comment type="similarity">
    <text evidence="3 7">Belongs to the NAD(P)-dependent epimerase/dehydratase family. dTDP-glucose dehydratase subfamily.</text>
</comment>
<evidence type="ECO:0000259" key="8">
    <source>
        <dbReference type="Pfam" id="PF16363"/>
    </source>
</evidence>
<dbReference type="GO" id="GO:0008460">
    <property type="term" value="F:dTDP-glucose 4,6-dehydratase activity"/>
    <property type="evidence" value="ECO:0007669"/>
    <property type="project" value="UniProtKB-EC"/>
</dbReference>
<accession>A0A545T456</accession>
<keyword evidence="10" id="KW-1185">Reference proteome</keyword>
<dbReference type="SUPFAM" id="SSF51735">
    <property type="entry name" value="NAD(P)-binding Rossmann-fold domains"/>
    <property type="match status" value="1"/>
</dbReference>
<dbReference type="InterPro" id="IPR020904">
    <property type="entry name" value="Sc_DH/Rdtase_CS"/>
</dbReference>
<dbReference type="EC" id="4.2.1.46" evidence="4 7"/>
<evidence type="ECO:0000256" key="4">
    <source>
        <dbReference type="ARBA" id="ARBA00011990"/>
    </source>
</evidence>
<dbReference type="AlphaFoldDB" id="A0A545T456"/>
<dbReference type="InterPro" id="IPR016040">
    <property type="entry name" value="NAD(P)-bd_dom"/>
</dbReference>
<dbReference type="InterPro" id="IPR005888">
    <property type="entry name" value="dTDP_Gluc_deHydtase"/>
</dbReference>
<organism evidence="9 10">
    <name type="scientific">Denitrobaculum tricleocarpae</name>
    <dbReference type="NCBI Taxonomy" id="2591009"/>
    <lineage>
        <taxon>Bacteria</taxon>
        <taxon>Pseudomonadati</taxon>
        <taxon>Pseudomonadota</taxon>
        <taxon>Alphaproteobacteria</taxon>
        <taxon>Rhodospirillales</taxon>
        <taxon>Rhodospirillaceae</taxon>
        <taxon>Denitrobaculum</taxon>
    </lineage>
</organism>
<dbReference type="PANTHER" id="PTHR43000">
    <property type="entry name" value="DTDP-D-GLUCOSE 4,6-DEHYDRATASE-RELATED"/>
    <property type="match status" value="1"/>
</dbReference>
<dbReference type="Pfam" id="PF16363">
    <property type="entry name" value="GDP_Man_Dehyd"/>
    <property type="match status" value="1"/>
</dbReference>